<keyword evidence="3" id="KW-1185">Reference proteome</keyword>
<reference evidence="2" key="1">
    <citation type="submission" date="2022-11" db="EMBL/GenBank/DDBJ databases">
        <title>Centuries of genome instability and evolution in soft-shell clam transmissible cancer (bioRxiv).</title>
        <authorList>
            <person name="Hart S.F.M."/>
            <person name="Yonemitsu M.A."/>
            <person name="Giersch R.M."/>
            <person name="Beal B.F."/>
            <person name="Arriagada G."/>
            <person name="Davis B.W."/>
            <person name="Ostrander E.A."/>
            <person name="Goff S.P."/>
            <person name="Metzger M.J."/>
        </authorList>
    </citation>
    <scope>NUCLEOTIDE SEQUENCE</scope>
    <source>
        <strain evidence="2">MELC-2E11</strain>
        <tissue evidence="2">Siphon/mantle</tissue>
    </source>
</reference>
<accession>A0ABY7EMJ1</accession>
<gene>
    <name evidence="2" type="ORF">MAR_036288</name>
</gene>
<protein>
    <submittedName>
        <fullName evidence="2">Uncharacterized protein</fullName>
    </submittedName>
</protein>
<evidence type="ECO:0000256" key="1">
    <source>
        <dbReference type="SAM" id="Phobius"/>
    </source>
</evidence>
<name>A0ABY7EMJ1_MYAAR</name>
<keyword evidence="1" id="KW-0472">Membrane</keyword>
<organism evidence="2 3">
    <name type="scientific">Mya arenaria</name>
    <name type="common">Soft-shell clam</name>
    <dbReference type="NCBI Taxonomy" id="6604"/>
    <lineage>
        <taxon>Eukaryota</taxon>
        <taxon>Metazoa</taxon>
        <taxon>Spiralia</taxon>
        <taxon>Lophotrochozoa</taxon>
        <taxon>Mollusca</taxon>
        <taxon>Bivalvia</taxon>
        <taxon>Autobranchia</taxon>
        <taxon>Heteroconchia</taxon>
        <taxon>Euheterodonta</taxon>
        <taxon>Imparidentia</taxon>
        <taxon>Neoheterodontei</taxon>
        <taxon>Myida</taxon>
        <taxon>Myoidea</taxon>
        <taxon>Myidae</taxon>
        <taxon>Mya</taxon>
    </lineage>
</organism>
<sequence length="63" mass="7062">MKTSTKESTPLFGQMLLYYFSEVIQLNCSIPMKQKHYGNLVGNVLVVVLQILWVVAKTTGTLS</sequence>
<keyword evidence="1" id="KW-0812">Transmembrane</keyword>
<dbReference type="EMBL" id="CP111018">
    <property type="protein sequence ID" value="WAR11212.1"/>
    <property type="molecule type" value="Genomic_DNA"/>
</dbReference>
<dbReference type="Proteomes" id="UP001164746">
    <property type="component" value="Chromosome 7"/>
</dbReference>
<feature type="transmembrane region" description="Helical" evidence="1">
    <location>
        <begin position="37"/>
        <end position="56"/>
    </location>
</feature>
<keyword evidence="1" id="KW-1133">Transmembrane helix</keyword>
<evidence type="ECO:0000313" key="2">
    <source>
        <dbReference type="EMBL" id="WAR11212.1"/>
    </source>
</evidence>
<proteinExistence type="predicted"/>
<evidence type="ECO:0000313" key="3">
    <source>
        <dbReference type="Proteomes" id="UP001164746"/>
    </source>
</evidence>